<evidence type="ECO:0000313" key="1">
    <source>
        <dbReference type="EMBL" id="NEX62742.1"/>
    </source>
</evidence>
<dbReference type="InterPro" id="IPR004165">
    <property type="entry name" value="CoA_trans_fam_I"/>
</dbReference>
<name>A0A6B3SWH5_9BURK</name>
<organism evidence="1 2">
    <name type="scientific">Noviherbaspirillum galbum</name>
    <dbReference type="NCBI Taxonomy" id="2709383"/>
    <lineage>
        <taxon>Bacteria</taxon>
        <taxon>Pseudomonadati</taxon>
        <taxon>Pseudomonadota</taxon>
        <taxon>Betaproteobacteria</taxon>
        <taxon>Burkholderiales</taxon>
        <taxon>Oxalobacteraceae</taxon>
        <taxon>Noviherbaspirillum</taxon>
    </lineage>
</organism>
<keyword evidence="1" id="KW-0808">Transferase</keyword>
<sequence>MHRISDPMAGGTRPSNRHKIVTAAEAVRLIHDGDTIATGGFVGIGFAENIAVALEQRFLDAEANGQGGSPRDLTLVYAAGQGDGKHRGLNHLGHEGLVRRVIGGHWGLVPKLQQLAIDNKIDAYNLPQGVITHLFRDIAAGKPGVISGVGLGTFVDPRFGGGKVNARTTEDLVELMTLGGKEFLFYKGMPINVGIIRGTSADPEGNVTMEKEALTLEALAIAMAAHNSGGIVIVQVERIAESGSLNPRQVKIPGILVDCVVVAEKPEYHMQTFSEPYSPAFSGEIRVPMSSIQPMEMSERKIIARRALLEIRPNSVVNLGIGMPEGVAAVAAEEKVLDLVTLTAEPGVIGGIPAGGLNFGAATNPAAIIDQPYQFDFYDGGGLDAAFLGLAQADRHGNLNVSKFGPRLAGAGGFINISQNAKKVVFVGTFTAGNLAVAVQDGALRILKEGAARKFVEEVEHRTFSGDYALQRGQTVLYITERCVFRLVHAGLEIIEIAPGVDLERDILAQMHFRPVISPDLKLMDGRIFRTGPMGLRTDILYLPLEQRLTYHTERDLFFVNFEGFEVKNVADIEAIRCSVEAILKPLGRKVPAVVNYDNFAIAPDLLDDYVAMVHHLDRHFYSRVTRYTGSAFMRSYFGSALRKGETEPAMYASPEEALSRLKE</sequence>
<dbReference type="Pfam" id="PF01144">
    <property type="entry name" value="CoA_trans"/>
    <property type="match status" value="1"/>
</dbReference>
<dbReference type="GO" id="GO:0008410">
    <property type="term" value="F:CoA-transferase activity"/>
    <property type="evidence" value="ECO:0007669"/>
    <property type="project" value="InterPro"/>
</dbReference>
<dbReference type="InterPro" id="IPR037171">
    <property type="entry name" value="NagB/RpiA_transferase-like"/>
</dbReference>
<comment type="caution">
    <text evidence="1">The sequence shown here is derived from an EMBL/GenBank/DDBJ whole genome shotgun (WGS) entry which is preliminary data.</text>
</comment>
<proteinExistence type="predicted"/>
<protein>
    <submittedName>
        <fullName evidence="1">Acyl CoA:acetate/3-ketoacid CoA transferase</fullName>
    </submittedName>
</protein>
<dbReference type="SMART" id="SM00882">
    <property type="entry name" value="CoA_trans"/>
    <property type="match status" value="2"/>
</dbReference>
<accession>A0A6B3SWH5</accession>
<keyword evidence="2" id="KW-1185">Reference proteome</keyword>
<dbReference type="Gene3D" id="3.40.1080.10">
    <property type="entry name" value="Glutaconate Coenzyme A-transferase"/>
    <property type="match status" value="2"/>
</dbReference>
<gene>
    <name evidence="1" type="ORF">G3574_16770</name>
</gene>
<dbReference type="PANTHER" id="PTHR43293">
    <property type="entry name" value="ACETATE COA-TRANSFERASE YDIF"/>
    <property type="match status" value="1"/>
</dbReference>
<evidence type="ECO:0000313" key="2">
    <source>
        <dbReference type="Proteomes" id="UP000482155"/>
    </source>
</evidence>
<dbReference type="EMBL" id="JAAIVB010000055">
    <property type="protein sequence ID" value="NEX62742.1"/>
    <property type="molecule type" value="Genomic_DNA"/>
</dbReference>
<dbReference type="Proteomes" id="UP000482155">
    <property type="component" value="Unassembled WGS sequence"/>
</dbReference>
<dbReference type="PANTHER" id="PTHR43293:SF1">
    <property type="entry name" value="ACETATE COA-TRANSFERASE YDIF"/>
    <property type="match status" value="1"/>
</dbReference>
<dbReference type="SUPFAM" id="SSF100950">
    <property type="entry name" value="NagB/RpiA/CoA transferase-like"/>
    <property type="match status" value="2"/>
</dbReference>
<dbReference type="AlphaFoldDB" id="A0A6B3SWH5"/>
<reference evidence="1 2" key="1">
    <citation type="submission" date="2020-02" db="EMBL/GenBank/DDBJ databases">
        <authorList>
            <person name="Kim M.K."/>
        </authorList>
    </citation>
    <scope>NUCLEOTIDE SEQUENCE [LARGE SCALE GENOMIC DNA]</scope>
    <source>
        <strain evidence="1 2">17J57-3</strain>
    </source>
</reference>